<keyword evidence="7 8" id="KW-0472">Membrane</keyword>
<dbReference type="InterPro" id="IPR036640">
    <property type="entry name" value="ABC1_TM_sf"/>
</dbReference>
<dbReference type="Pfam" id="PF00005">
    <property type="entry name" value="ABC_tran"/>
    <property type="match status" value="1"/>
</dbReference>
<dbReference type="STRING" id="1429867.A0A0G4PST2"/>
<evidence type="ECO:0000256" key="2">
    <source>
        <dbReference type="ARBA" id="ARBA00022448"/>
    </source>
</evidence>
<dbReference type="InterPro" id="IPR050173">
    <property type="entry name" value="ABC_transporter_C-like"/>
</dbReference>
<dbReference type="PROSITE" id="PS50893">
    <property type="entry name" value="ABC_TRANSPORTER_2"/>
    <property type="match status" value="1"/>
</dbReference>
<dbReference type="EMBL" id="HG793169">
    <property type="protein sequence ID" value="CRL29420.1"/>
    <property type="molecule type" value="Genomic_DNA"/>
</dbReference>
<reference evidence="11 12" key="1">
    <citation type="journal article" date="2014" name="Nat. Commun.">
        <title>Multiple recent horizontal transfers of a large genomic region in cheese making fungi.</title>
        <authorList>
            <person name="Cheeseman K."/>
            <person name="Ropars J."/>
            <person name="Renault P."/>
            <person name="Dupont J."/>
            <person name="Gouzy J."/>
            <person name="Branca A."/>
            <person name="Abraham A.L."/>
            <person name="Ceppi M."/>
            <person name="Conseiller E."/>
            <person name="Debuchy R."/>
            <person name="Malagnac F."/>
            <person name="Goarin A."/>
            <person name="Silar P."/>
            <person name="Lacoste S."/>
            <person name="Sallet E."/>
            <person name="Bensimon A."/>
            <person name="Giraud T."/>
            <person name="Brygoo Y."/>
        </authorList>
    </citation>
    <scope>NUCLEOTIDE SEQUENCE [LARGE SCALE GENOMIC DNA]</scope>
    <source>
        <strain evidence="12">FM 013</strain>
    </source>
</reference>
<dbReference type="Gene3D" id="1.20.1560.10">
    <property type="entry name" value="ABC transporter type 1, transmembrane domain"/>
    <property type="match status" value="1"/>
</dbReference>
<evidence type="ECO:0000256" key="4">
    <source>
        <dbReference type="ARBA" id="ARBA00022741"/>
    </source>
</evidence>
<sequence length="723" mass="80706">MVSNICPVHSDNQFKIAIDLDCRSLDFTLLFEDTIFSILPAVAFLVWLIPRLEILRRSPVKSSSLRFAIYKSILFTVYQVQTVALHTKISTPAAAINIATTLAAIILSFLEDQRTIQPSDTLIVYFSALSILYIPHLRTLWLIPSIPVPRGLFTAIYIVVVMTTVLESARKVNFIQPVYQNVTVEEIHGFWGRNLFAWVLPLFRDAYRSIICLDDLPDIDSTLLGRSAEARLAQTWPNSHGKYRLIKATFRAYYRPLLSAIVPRILLVGFTFCQPFLLSATIKWMSSPTTAKGQQYGHALVGAYALVYTGLAVSTAIYYRQASRLAAVVRSGFIAMIHEQTLALRSTTNSKNADAVALMGTDTTRIISSMRSLHEIWASLISVVVAIWLLEDQVYVACVVPAVIAVGCIIATTPVSASCGEAQKKWVGHIQERLAVTTTMLEDIKAVKMMGLEVVLSDIITRCRKVELGASKRFRKLIVGIVMLSSVSVDLSPSLIPYPLRSKDCSLWTFWQRQDLIMTILRMLEISQGRITIDNVDISTIHPAALRAQITVIPQDPFFLPGTLNYCFDPTGTLSEQRIVAAIEKVGLWDSICRKGGLDATFNALDWSYGERQLLALAWALTTPSPLLILDEATSGVDWETESRILEIIEQECAGQTIIAVVHRLRHIERFDRVALLQHGELVEFDAPRALLGRESGFRKLQTASHFVTVDSPDFLDHDGILR</sequence>
<evidence type="ECO:0000256" key="3">
    <source>
        <dbReference type="ARBA" id="ARBA00022692"/>
    </source>
</evidence>
<evidence type="ECO:0000256" key="5">
    <source>
        <dbReference type="ARBA" id="ARBA00022840"/>
    </source>
</evidence>
<keyword evidence="4" id="KW-0547">Nucleotide-binding</keyword>
<feature type="transmembrane region" description="Helical" evidence="8">
    <location>
        <begin position="252"/>
        <end position="277"/>
    </location>
</feature>
<evidence type="ECO:0000259" key="10">
    <source>
        <dbReference type="PROSITE" id="PS50929"/>
    </source>
</evidence>
<evidence type="ECO:0000259" key="9">
    <source>
        <dbReference type="PROSITE" id="PS50893"/>
    </source>
</evidence>
<proteinExistence type="predicted"/>
<dbReference type="SUPFAM" id="SSF90123">
    <property type="entry name" value="ABC transporter transmembrane region"/>
    <property type="match status" value="1"/>
</dbReference>
<dbReference type="Gene3D" id="3.40.50.300">
    <property type="entry name" value="P-loop containing nucleotide triphosphate hydrolases"/>
    <property type="match status" value="1"/>
</dbReference>
<feature type="transmembrane region" description="Helical" evidence="8">
    <location>
        <begin position="149"/>
        <end position="166"/>
    </location>
</feature>
<feature type="transmembrane region" description="Helical" evidence="8">
    <location>
        <begin position="297"/>
        <end position="319"/>
    </location>
</feature>
<feature type="transmembrane region" description="Helical" evidence="8">
    <location>
        <begin position="93"/>
        <end position="110"/>
    </location>
</feature>
<keyword evidence="2" id="KW-0813">Transport</keyword>
<dbReference type="FunFam" id="1.20.1560.10:FF:000055">
    <property type="entry name" value="ABC multidrug transporter (Eurofung)"/>
    <property type="match status" value="1"/>
</dbReference>
<dbReference type="PANTHER" id="PTHR24223">
    <property type="entry name" value="ATP-BINDING CASSETTE SUB-FAMILY C"/>
    <property type="match status" value="1"/>
</dbReference>
<dbReference type="GO" id="GO:0140359">
    <property type="term" value="F:ABC-type transporter activity"/>
    <property type="evidence" value="ECO:0007669"/>
    <property type="project" value="InterPro"/>
</dbReference>
<feature type="transmembrane region" description="Helical" evidence="8">
    <location>
        <begin position="122"/>
        <end position="143"/>
    </location>
</feature>
<dbReference type="PROSITE" id="PS50929">
    <property type="entry name" value="ABC_TM1F"/>
    <property type="match status" value="1"/>
</dbReference>
<dbReference type="GO" id="GO:0016887">
    <property type="term" value="F:ATP hydrolysis activity"/>
    <property type="evidence" value="ECO:0007669"/>
    <property type="project" value="InterPro"/>
</dbReference>
<dbReference type="InterPro" id="IPR011527">
    <property type="entry name" value="ABC1_TM_dom"/>
</dbReference>
<feature type="transmembrane region" description="Helical" evidence="8">
    <location>
        <begin position="394"/>
        <end position="415"/>
    </location>
</feature>
<dbReference type="SUPFAM" id="SSF52540">
    <property type="entry name" value="P-loop containing nucleoside triphosphate hydrolases"/>
    <property type="match status" value="1"/>
</dbReference>
<evidence type="ECO:0000256" key="8">
    <source>
        <dbReference type="SAM" id="Phobius"/>
    </source>
</evidence>
<name>A0A0G4PST2_PENC3</name>
<dbReference type="Proteomes" id="UP000053732">
    <property type="component" value="Unassembled WGS sequence"/>
</dbReference>
<dbReference type="AlphaFoldDB" id="A0A0G4PST2"/>
<keyword evidence="12" id="KW-1185">Reference proteome</keyword>
<dbReference type="PANTHER" id="PTHR24223:SF404">
    <property type="entry name" value="ABC MULTIDRUG TRANSPORTER (EUROFUNG)-RELATED"/>
    <property type="match status" value="1"/>
</dbReference>
<evidence type="ECO:0000256" key="7">
    <source>
        <dbReference type="ARBA" id="ARBA00023136"/>
    </source>
</evidence>
<feature type="domain" description="ABC transmembrane type-1" evidence="10">
    <location>
        <begin position="265"/>
        <end position="496"/>
    </location>
</feature>
<dbReference type="GO" id="GO:0005524">
    <property type="term" value="F:ATP binding"/>
    <property type="evidence" value="ECO:0007669"/>
    <property type="project" value="UniProtKB-KW"/>
</dbReference>
<evidence type="ECO:0000256" key="6">
    <source>
        <dbReference type="ARBA" id="ARBA00022989"/>
    </source>
</evidence>
<dbReference type="InterPro" id="IPR027417">
    <property type="entry name" value="P-loop_NTPase"/>
</dbReference>
<feature type="transmembrane region" description="Helical" evidence="8">
    <location>
        <begin position="35"/>
        <end position="55"/>
    </location>
</feature>
<keyword evidence="3 8" id="KW-0812">Transmembrane</keyword>
<evidence type="ECO:0000256" key="1">
    <source>
        <dbReference type="ARBA" id="ARBA00004141"/>
    </source>
</evidence>
<organism evidence="11 12">
    <name type="scientific">Penicillium camemberti (strain FM 013)</name>
    <dbReference type="NCBI Taxonomy" id="1429867"/>
    <lineage>
        <taxon>Eukaryota</taxon>
        <taxon>Fungi</taxon>
        <taxon>Dikarya</taxon>
        <taxon>Ascomycota</taxon>
        <taxon>Pezizomycotina</taxon>
        <taxon>Eurotiomycetes</taxon>
        <taxon>Eurotiomycetidae</taxon>
        <taxon>Eurotiales</taxon>
        <taxon>Aspergillaceae</taxon>
        <taxon>Penicillium</taxon>
    </lineage>
</organism>
<keyword evidence="5" id="KW-0067">ATP-binding</keyword>
<dbReference type="GO" id="GO:0016020">
    <property type="term" value="C:membrane"/>
    <property type="evidence" value="ECO:0007669"/>
    <property type="project" value="UniProtKB-SubCell"/>
</dbReference>
<evidence type="ECO:0000313" key="11">
    <source>
        <dbReference type="EMBL" id="CRL29420.1"/>
    </source>
</evidence>
<keyword evidence="6 8" id="KW-1133">Transmembrane helix</keyword>
<protein>
    <submittedName>
        <fullName evidence="11">ABC transporter, transmembrane domain, type 1</fullName>
    </submittedName>
</protein>
<dbReference type="InterPro" id="IPR003439">
    <property type="entry name" value="ABC_transporter-like_ATP-bd"/>
</dbReference>
<gene>
    <name evidence="11" type="ORF">PCAMFM013_S036g000004</name>
</gene>
<feature type="transmembrane region" description="Helical" evidence="8">
    <location>
        <begin position="372"/>
        <end position="388"/>
    </location>
</feature>
<feature type="transmembrane region" description="Helical" evidence="8">
    <location>
        <begin position="67"/>
        <end position="87"/>
    </location>
</feature>
<evidence type="ECO:0000313" key="12">
    <source>
        <dbReference type="Proteomes" id="UP000053732"/>
    </source>
</evidence>
<comment type="subcellular location">
    <subcellularLocation>
        <location evidence="1">Membrane</location>
        <topology evidence="1">Multi-pass membrane protein</topology>
    </subcellularLocation>
</comment>
<feature type="domain" description="ABC transporter" evidence="9">
    <location>
        <begin position="454"/>
        <end position="704"/>
    </location>
</feature>
<accession>A0A0G4PST2</accession>